<reference evidence="2 3" key="1">
    <citation type="submission" date="2014-03" db="EMBL/GenBank/DDBJ databases">
        <authorList>
            <person name="Urmite Genomes U."/>
        </authorList>
    </citation>
    <scope>NUCLEOTIDE SEQUENCE [LARGE SCALE GENOMIC DNA]</scope>
    <source>
        <strain evidence="2 3">Vm-5</strain>
    </source>
</reference>
<keyword evidence="1" id="KW-0472">Membrane</keyword>
<keyword evidence="1" id="KW-1133">Transmembrane helix</keyword>
<feature type="transmembrane region" description="Helical" evidence="1">
    <location>
        <begin position="49"/>
        <end position="74"/>
    </location>
</feature>
<organism evidence="2 3">
    <name type="scientific">Virgibacillus massiliensis</name>
    <dbReference type="NCBI Taxonomy" id="1462526"/>
    <lineage>
        <taxon>Bacteria</taxon>
        <taxon>Bacillati</taxon>
        <taxon>Bacillota</taxon>
        <taxon>Bacilli</taxon>
        <taxon>Bacillales</taxon>
        <taxon>Bacillaceae</taxon>
        <taxon>Virgibacillus</taxon>
    </lineage>
</organism>
<dbReference type="Proteomes" id="UP000028875">
    <property type="component" value="Unassembled WGS sequence"/>
</dbReference>
<keyword evidence="1" id="KW-0812">Transmembrane</keyword>
<reference evidence="3" key="2">
    <citation type="submission" date="2014-05" db="EMBL/GenBank/DDBJ databases">
        <title>Draft genome sequence of Virgibacillus massiliensis Vm-5.</title>
        <authorList>
            <person name="Khelaifia S."/>
            <person name="Croce O."/>
            <person name="Lagier J.C."/>
            <person name="Raoult D."/>
        </authorList>
    </citation>
    <scope>NUCLEOTIDE SEQUENCE [LARGE SCALE GENOMIC DNA]</scope>
    <source>
        <strain evidence="3">Vm-5</strain>
    </source>
</reference>
<keyword evidence="3" id="KW-1185">Reference proteome</keyword>
<evidence type="ECO:0000313" key="2">
    <source>
        <dbReference type="EMBL" id="CDQ38816.1"/>
    </source>
</evidence>
<evidence type="ECO:0000256" key="1">
    <source>
        <dbReference type="SAM" id="Phobius"/>
    </source>
</evidence>
<name>A0A024QA42_9BACI</name>
<evidence type="ECO:0000313" key="3">
    <source>
        <dbReference type="Proteomes" id="UP000028875"/>
    </source>
</evidence>
<feature type="transmembrane region" description="Helical" evidence="1">
    <location>
        <begin position="12"/>
        <end position="37"/>
    </location>
</feature>
<protein>
    <submittedName>
        <fullName evidence="2">Uncharacterized protein</fullName>
    </submittedName>
</protein>
<sequence length="108" mass="12239">MLQQVTDPNPGFMGHALSALSALDGLGSFGAAFIIRIRSAFSFDFRKVSWRWLLLGLALGVAISYVSTIAIYYMGYTSMDTQESYRTRYDFLIYPYNGHNRLCTLYVN</sequence>
<dbReference type="EMBL" id="CCDP010000001">
    <property type="protein sequence ID" value="CDQ38816.1"/>
    <property type="molecule type" value="Genomic_DNA"/>
</dbReference>
<proteinExistence type="predicted"/>
<dbReference type="AlphaFoldDB" id="A0A024QA42"/>
<comment type="caution">
    <text evidence="2">The sequence shown here is derived from an EMBL/GenBank/DDBJ whole genome shotgun (WGS) entry which is preliminary data.</text>
</comment>
<accession>A0A024QA42</accession>
<gene>
    <name evidence="2" type="ORF">BN990_01091</name>
</gene>
<dbReference type="RefSeq" id="WP_038242816.1">
    <property type="nucleotide sequence ID" value="NZ_BNER01000003.1"/>
</dbReference>